<dbReference type="EMBL" id="AP005479">
    <property type="protein sequence ID" value="BAD31500.1"/>
    <property type="molecule type" value="Genomic_DNA"/>
</dbReference>
<protein>
    <submittedName>
        <fullName evidence="2">Uncharacterized protein</fullName>
    </submittedName>
</protein>
<sequence length="149" mass="16057">MEDYTCWVKHREQESGSGAQNQEDEDHEHESGSAAPPSGSPLPSPSPTPSSTEPGANPKPASAAVDLLHTVLAPVLATTASTSPAVPEHAHRLTSSSAADEDRLKRAAFKNMGNSWKNFKSRMVSEYVLNPATLEPFGTFPFITRTVWE</sequence>
<feature type="compositionally biased region" description="Pro residues" evidence="1">
    <location>
        <begin position="38"/>
        <end position="48"/>
    </location>
</feature>
<organism evidence="2 4">
    <name type="scientific">Oryza sativa subsp. japonica</name>
    <name type="common">Rice</name>
    <dbReference type="NCBI Taxonomy" id="39947"/>
    <lineage>
        <taxon>Eukaryota</taxon>
        <taxon>Viridiplantae</taxon>
        <taxon>Streptophyta</taxon>
        <taxon>Embryophyta</taxon>
        <taxon>Tracheophyta</taxon>
        <taxon>Spermatophyta</taxon>
        <taxon>Magnoliopsida</taxon>
        <taxon>Liliopsida</taxon>
        <taxon>Poales</taxon>
        <taxon>Poaceae</taxon>
        <taxon>BOP clade</taxon>
        <taxon>Oryzoideae</taxon>
        <taxon>Oryzeae</taxon>
        <taxon>Oryzinae</taxon>
        <taxon>Oryza</taxon>
        <taxon>Oryza sativa</taxon>
    </lineage>
</organism>
<reference evidence="4" key="3">
    <citation type="journal article" date="2005" name="Nature">
        <title>The map-based sequence of the rice genome.</title>
        <authorList>
            <consortium name="International rice genome sequencing project (IRGSP)"/>
            <person name="Matsumoto T."/>
            <person name="Wu J."/>
            <person name="Kanamori H."/>
            <person name="Katayose Y."/>
            <person name="Fujisawa M."/>
            <person name="Namiki N."/>
            <person name="Mizuno H."/>
            <person name="Yamamoto K."/>
            <person name="Antonio B.A."/>
            <person name="Baba T."/>
            <person name="Sakata K."/>
            <person name="Nagamura Y."/>
            <person name="Aoki H."/>
            <person name="Arikawa K."/>
            <person name="Arita K."/>
            <person name="Bito T."/>
            <person name="Chiden Y."/>
            <person name="Fujitsuka N."/>
            <person name="Fukunaka R."/>
            <person name="Hamada M."/>
            <person name="Harada C."/>
            <person name="Hayashi A."/>
            <person name="Hijishita S."/>
            <person name="Honda M."/>
            <person name="Hosokawa S."/>
            <person name="Ichikawa Y."/>
            <person name="Idonuma A."/>
            <person name="Iijima M."/>
            <person name="Ikeda M."/>
            <person name="Ikeno M."/>
            <person name="Ito K."/>
            <person name="Ito S."/>
            <person name="Ito T."/>
            <person name="Ito Y."/>
            <person name="Ito Y."/>
            <person name="Iwabuchi A."/>
            <person name="Kamiya K."/>
            <person name="Karasawa W."/>
            <person name="Kurita K."/>
            <person name="Katagiri S."/>
            <person name="Kikuta A."/>
            <person name="Kobayashi H."/>
            <person name="Kobayashi N."/>
            <person name="Machita K."/>
            <person name="Maehara T."/>
            <person name="Masukawa M."/>
            <person name="Mizubayashi T."/>
            <person name="Mukai Y."/>
            <person name="Nagasaki H."/>
            <person name="Nagata Y."/>
            <person name="Naito S."/>
            <person name="Nakashima M."/>
            <person name="Nakama Y."/>
            <person name="Nakamichi Y."/>
            <person name="Nakamura M."/>
            <person name="Meguro A."/>
            <person name="Negishi M."/>
            <person name="Ohta I."/>
            <person name="Ohta T."/>
            <person name="Okamoto M."/>
            <person name="Ono N."/>
            <person name="Saji S."/>
            <person name="Sakaguchi M."/>
            <person name="Sakai K."/>
            <person name="Shibata M."/>
            <person name="Shimokawa T."/>
            <person name="Song J."/>
            <person name="Takazaki Y."/>
            <person name="Terasawa K."/>
            <person name="Tsugane M."/>
            <person name="Tsuji K."/>
            <person name="Ueda S."/>
            <person name="Waki K."/>
            <person name="Yamagata H."/>
            <person name="Yamamoto M."/>
            <person name="Yamamoto S."/>
            <person name="Yamane H."/>
            <person name="Yoshiki S."/>
            <person name="Yoshihara R."/>
            <person name="Yukawa K."/>
            <person name="Zhong H."/>
            <person name="Yano M."/>
            <person name="Yuan Q."/>
            <person name="Ouyang S."/>
            <person name="Liu J."/>
            <person name="Jones K.M."/>
            <person name="Gansberger K."/>
            <person name="Moffat K."/>
            <person name="Hill J."/>
            <person name="Bera J."/>
            <person name="Fadrosh D."/>
            <person name="Jin S."/>
            <person name="Johri S."/>
            <person name="Kim M."/>
            <person name="Overton L."/>
            <person name="Reardon M."/>
            <person name="Tsitrin T."/>
            <person name="Vuong H."/>
            <person name="Weaver B."/>
            <person name="Ciecko A."/>
            <person name="Tallon L."/>
            <person name="Jackson J."/>
            <person name="Pai G."/>
            <person name="Aken S.V."/>
            <person name="Utterback T."/>
            <person name="Reidmuller S."/>
            <person name="Feldblyum T."/>
            <person name="Hsiao J."/>
            <person name="Zismann V."/>
            <person name="Iobst S."/>
            <person name="de Vazeille A.R."/>
            <person name="Buell C.R."/>
            <person name="Ying K."/>
            <person name="Li Y."/>
            <person name="Lu T."/>
            <person name="Huang Y."/>
            <person name="Zhao Q."/>
            <person name="Feng Q."/>
            <person name="Zhang L."/>
            <person name="Zhu J."/>
            <person name="Weng Q."/>
            <person name="Mu J."/>
            <person name="Lu Y."/>
            <person name="Fan D."/>
            <person name="Liu Y."/>
            <person name="Guan J."/>
            <person name="Zhang Y."/>
            <person name="Yu S."/>
            <person name="Liu X."/>
            <person name="Zhang Y."/>
            <person name="Hong G."/>
            <person name="Han B."/>
            <person name="Choisne N."/>
            <person name="Demange N."/>
            <person name="Orjeda G."/>
            <person name="Samain S."/>
            <person name="Cattolico L."/>
            <person name="Pelletier E."/>
            <person name="Couloux A."/>
            <person name="Segurens B."/>
            <person name="Wincker P."/>
            <person name="D'Hont A."/>
            <person name="Scarpelli C."/>
            <person name="Weissenbach J."/>
            <person name="Salanoubat M."/>
            <person name="Quetier F."/>
            <person name="Yu Y."/>
            <person name="Kim H.R."/>
            <person name="Rambo T."/>
            <person name="Currie J."/>
            <person name="Collura K."/>
            <person name="Luo M."/>
            <person name="Yang T."/>
            <person name="Ammiraju J.S.S."/>
            <person name="Engler F."/>
            <person name="Soderlund C."/>
            <person name="Wing R.A."/>
            <person name="Palmer L.E."/>
            <person name="de la Bastide M."/>
            <person name="Spiegel L."/>
            <person name="Nascimento L."/>
            <person name="Zutavern T."/>
            <person name="O'Shaughnessy A."/>
            <person name="Dike S."/>
            <person name="Dedhia N."/>
            <person name="Preston R."/>
            <person name="Balija V."/>
            <person name="McCombie W.R."/>
            <person name="Chow T."/>
            <person name="Chen H."/>
            <person name="Chung M."/>
            <person name="Chen C."/>
            <person name="Shaw J."/>
            <person name="Wu H."/>
            <person name="Hsiao K."/>
            <person name="Chao Y."/>
            <person name="Chu M."/>
            <person name="Cheng C."/>
            <person name="Hour A."/>
            <person name="Lee P."/>
            <person name="Lin S."/>
            <person name="Lin Y."/>
            <person name="Liou J."/>
            <person name="Liu S."/>
            <person name="Hsing Y."/>
            <person name="Raghuvanshi S."/>
            <person name="Mohanty A."/>
            <person name="Bharti A.K."/>
            <person name="Gaur A."/>
            <person name="Gupta V."/>
            <person name="Kumar D."/>
            <person name="Ravi V."/>
            <person name="Vij S."/>
            <person name="Kapur A."/>
            <person name="Khurana P."/>
            <person name="Khurana P."/>
            <person name="Khurana J.P."/>
            <person name="Tyagi A.K."/>
            <person name="Gaikwad K."/>
            <person name="Singh A."/>
            <person name="Dalal V."/>
            <person name="Srivastava S."/>
            <person name="Dixit A."/>
            <person name="Pal A.K."/>
            <person name="Ghazi I.A."/>
            <person name="Yadav M."/>
            <person name="Pandit A."/>
            <person name="Bhargava A."/>
            <person name="Sureshbabu K."/>
            <person name="Batra K."/>
            <person name="Sharma T.R."/>
            <person name="Mohapatra T."/>
            <person name="Singh N.K."/>
            <person name="Messing J."/>
            <person name="Nelson A.B."/>
            <person name="Fuks G."/>
            <person name="Kavchok S."/>
            <person name="Keizer G."/>
            <person name="Linton E."/>
            <person name="Llaca V."/>
            <person name="Song R."/>
            <person name="Tanyolac B."/>
            <person name="Young S."/>
            <person name="Ho-Il K."/>
            <person name="Hahn J.H."/>
            <person name="Sangsakoo G."/>
            <person name="Vanavichit A."/>
            <person name="de Mattos Luiz.A.T."/>
            <person name="Zimmer P.D."/>
            <person name="Malone G."/>
            <person name="Dellagostin O."/>
            <person name="de Oliveira A.C."/>
            <person name="Bevan M."/>
            <person name="Bancroft I."/>
            <person name="Minx P."/>
            <person name="Cordum H."/>
            <person name="Wilson R."/>
            <person name="Cheng Z."/>
            <person name="Jin W."/>
            <person name="Jiang J."/>
            <person name="Leong S.A."/>
            <person name="Iwama H."/>
            <person name="Gojobori T."/>
            <person name="Itoh T."/>
            <person name="Niimura Y."/>
            <person name="Fujii Y."/>
            <person name="Habara T."/>
            <person name="Sakai H."/>
            <person name="Sato Y."/>
            <person name="Wilson G."/>
            <person name="Kumar K."/>
            <person name="McCouch S."/>
            <person name="Juretic N."/>
            <person name="Hoen D."/>
            <person name="Wright S."/>
            <person name="Bruskiewich R."/>
            <person name="Bureau T."/>
            <person name="Miyao A."/>
            <person name="Hirochika H."/>
            <person name="Nishikawa T."/>
            <person name="Kadowaki K."/>
            <person name="Sugiura M."/>
            <person name="Burr B."/>
            <person name="Sasaki T."/>
        </authorList>
    </citation>
    <scope>NUCLEOTIDE SEQUENCE [LARGE SCALE GENOMIC DNA]</scope>
    <source>
        <strain evidence="4">cv. Nipponbare</strain>
    </source>
</reference>
<reference evidence="2" key="1">
    <citation type="submission" date="2002-06" db="EMBL/GenBank/DDBJ databases">
        <title>Oryza sativa nipponbare(GA3) genomic DNA, chromosome 7, BAC clone:OJ1136_F08.</title>
        <authorList>
            <person name="Sasaki T."/>
            <person name="Matsumoto T."/>
            <person name="Katayose Y."/>
        </authorList>
    </citation>
    <scope>NUCLEOTIDE SEQUENCE</scope>
</reference>
<reference evidence="4" key="4">
    <citation type="journal article" date="2008" name="Nucleic Acids Res.">
        <title>The rice annotation project database (RAP-DB): 2008 update.</title>
        <authorList>
            <consortium name="The rice annotation project (RAP)"/>
        </authorList>
    </citation>
    <scope>GENOME REANNOTATION</scope>
    <source>
        <strain evidence="4">cv. Nipponbare</strain>
    </source>
</reference>
<dbReference type="AlphaFoldDB" id="Q8H2Q7"/>
<feature type="region of interest" description="Disordered" evidence="1">
    <location>
        <begin position="1"/>
        <end position="63"/>
    </location>
</feature>
<feature type="region of interest" description="Disordered" evidence="1">
    <location>
        <begin position="79"/>
        <end position="101"/>
    </location>
</feature>
<accession>Q8H2Q7</accession>
<dbReference type="EMBL" id="AP005465">
    <property type="protein sequence ID" value="BAC16174.1"/>
    <property type="molecule type" value="Genomic_DNA"/>
</dbReference>
<reference evidence="3" key="2">
    <citation type="submission" date="2002-06" db="EMBL/GenBank/DDBJ databases">
        <title>Oryza sativa nipponbare(GA3) genomic DNA, chromosome 7, PAC clone:P0045A07.</title>
        <authorList>
            <person name="Sasaki T."/>
            <person name="Matsumoto T."/>
            <person name="Katayose Y."/>
        </authorList>
    </citation>
    <scope>NUCLEOTIDE SEQUENCE</scope>
</reference>
<evidence type="ECO:0000313" key="4">
    <source>
        <dbReference type="Proteomes" id="UP000000763"/>
    </source>
</evidence>
<evidence type="ECO:0000313" key="2">
    <source>
        <dbReference type="EMBL" id="BAC16174.1"/>
    </source>
</evidence>
<name>Q8H2Q7_ORYSJ</name>
<dbReference type="Proteomes" id="UP000000763">
    <property type="component" value="Chromosome 7"/>
</dbReference>
<gene>
    <name evidence="2" type="primary">OJ1136_F08.106</name>
    <name evidence="3" type="synonym">P0045A07.130</name>
</gene>
<proteinExistence type="predicted"/>
<evidence type="ECO:0000313" key="3">
    <source>
        <dbReference type="EMBL" id="BAD31500.1"/>
    </source>
</evidence>
<evidence type="ECO:0000256" key="1">
    <source>
        <dbReference type="SAM" id="MobiDB-lite"/>
    </source>
</evidence>